<feature type="domain" description="PNPLA" evidence="6">
    <location>
        <begin position="1"/>
        <end position="219"/>
    </location>
</feature>
<evidence type="ECO:0000256" key="1">
    <source>
        <dbReference type="ARBA" id="ARBA00022801"/>
    </source>
</evidence>
<feature type="region of interest" description="Disordered" evidence="5">
    <location>
        <begin position="1"/>
        <end position="22"/>
    </location>
</feature>
<feature type="active site" description="Nucleophile" evidence="4">
    <location>
        <position position="41"/>
    </location>
</feature>
<dbReference type="eggNOG" id="KOG4231">
    <property type="taxonomic scope" value="Eukaryota"/>
</dbReference>
<dbReference type="GO" id="GO:0047499">
    <property type="term" value="F:calcium-independent phospholipase A2 activity"/>
    <property type="evidence" value="ECO:0007669"/>
    <property type="project" value="TreeGrafter"/>
</dbReference>
<dbReference type="EMBL" id="KE145356">
    <property type="protein sequence ID" value="EPE34619.1"/>
    <property type="molecule type" value="Genomic_DNA"/>
</dbReference>
<dbReference type="InterPro" id="IPR016035">
    <property type="entry name" value="Acyl_Trfase/lysoPLipase"/>
</dbReference>
<dbReference type="InterPro" id="IPR002641">
    <property type="entry name" value="PNPLA_dom"/>
</dbReference>
<evidence type="ECO:0000259" key="6">
    <source>
        <dbReference type="PROSITE" id="PS51635"/>
    </source>
</evidence>
<dbReference type="Proteomes" id="UP000016922">
    <property type="component" value="Unassembled WGS sequence"/>
</dbReference>
<keyword evidence="8" id="KW-1185">Reference proteome</keyword>
<keyword evidence="1 4" id="KW-0378">Hydrolase</keyword>
<dbReference type="OrthoDB" id="1658288at2759"/>
<feature type="short sequence motif" description="DGA/G" evidence="4">
    <location>
        <begin position="206"/>
        <end position="208"/>
    </location>
</feature>
<keyword evidence="2 4" id="KW-0442">Lipid degradation</keyword>
<dbReference type="GO" id="GO:0046486">
    <property type="term" value="P:glycerolipid metabolic process"/>
    <property type="evidence" value="ECO:0007669"/>
    <property type="project" value="UniProtKB-ARBA"/>
</dbReference>
<dbReference type="GeneID" id="19469360"/>
<comment type="caution">
    <text evidence="4">Lacks conserved residue(s) required for the propagation of feature annotation.</text>
</comment>
<evidence type="ECO:0000313" key="7">
    <source>
        <dbReference type="EMBL" id="EPE34619.1"/>
    </source>
</evidence>
<sequence length="367" mass="41623">MREVVEEEKRRDEAENRQRSEENLKHFQQPSTYFGYIAGTSTRGLIAIMLGRLKLTVDECIEQYEIIGETIFAHPRRFHVQNKLWLCSKFDWRNVEGALTQVVNKYAPNGLNQNDLGQGPWTKFREQVTDGEHHCKTVAVAVKDNGDAVTTYLFRSYVHPVISGQYYALNPDNIGCEADIVDVARATSAAPGYFKVFEVGDHKFMDGGVQADNPATFAWREVVQMARNNDTNTTAGKAIACFLSIGTGKSKYEIFGRKVQSRAHEAATPYFRFNVKEGLQDVKLDERTEKNRKVRNDNTEKEEKISMSTLAYLQFVTEAYLASKETMVPRAAEVSVMDEVQRCATKLVDYRRARERISLSTTNGNAT</sequence>
<dbReference type="KEGG" id="glz:GLAREA_10313"/>
<gene>
    <name evidence="7" type="ORF">GLAREA_10313</name>
</gene>
<dbReference type="AlphaFoldDB" id="S3DBZ1"/>
<evidence type="ECO:0000256" key="4">
    <source>
        <dbReference type="PROSITE-ProRule" id="PRU01161"/>
    </source>
</evidence>
<dbReference type="Gene3D" id="3.40.1090.10">
    <property type="entry name" value="Cytosolic phospholipase A2 catalytic domain"/>
    <property type="match status" value="1"/>
</dbReference>
<dbReference type="PANTHER" id="PTHR24185:SF1">
    <property type="entry name" value="CALCIUM-INDEPENDENT PHOSPHOLIPASE A2-GAMMA"/>
    <property type="match status" value="1"/>
</dbReference>
<dbReference type="HOGENOM" id="CLU_754492_0_0_1"/>
<dbReference type="GO" id="GO:0016020">
    <property type="term" value="C:membrane"/>
    <property type="evidence" value="ECO:0007669"/>
    <property type="project" value="TreeGrafter"/>
</dbReference>
<protein>
    <submittedName>
        <fullName evidence="7">FabD/lysophospholipase-like protein</fullName>
    </submittedName>
</protein>
<dbReference type="SUPFAM" id="SSF52151">
    <property type="entry name" value="FabD/lysophospholipase-like"/>
    <property type="match status" value="1"/>
</dbReference>
<evidence type="ECO:0000256" key="3">
    <source>
        <dbReference type="ARBA" id="ARBA00023098"/>
    </source>
</evidence>
<dbReference type="Pfam" id="PF01734">
    <property type="entry name" value="Patatin"/>
    <property type="match status" value="1"/>
</dbReference>
<evidence type="ECO:0000256" key="2">
    <source>
        <dbReference type="ARBA" id="ARBA00022963"/>
    </source>
</evidence>
<proteinExistence type="predicted"/>
<dbReference type="RefSeq" id="XP_008078554.1">
    <property type="nucleotide sequence ID" value="XM_008080363.1"/>
</dbReference>
<accession>S3DBZ1</accession>
<dbReference type="PROSITE" id="PS51635">
    <property type="entry name" value="PNPLA"/>
    <property type="match status" value="1"/>
</dbReference>
<dbReference type="GO" id="GO:0019369">
    <property type="term" value="P:arachidonate metabolic process"/>
    <property type="evidence" value="ECO:0007669"/>
    <property type="project" value="TreeGrafter"/>
</dbReference>
<keyword evidence="3 4" id="KW-0443">Lipid metabolism</keyword>
<name>S3DBZ1_GLAL2</name>
<organism evidence="7 8">
    <name type="scientific">Glarea lozoyensis (strain ATCC 20868 / MF5171)</name>
    <dbReference type="NCBI Taxonomy" id="1116229"/>
    <lineage>
        <taxon>Eukaryota</taxon>
        <taxon>Fungi</taxon>
        <taxon>Dikarya</taxon>
        <taxon>Ascomycota</taxon>
        <taxon>Pezizomycotina</taxon>
        <taxon>Leotiomycetes</taxon>
        <taxon>Helotiales</taxon>
        <taxon>Helotiaceae</taxon>
        <taxon>Glarea</taxon>
    </lineage>
</organism>
<evidence type="ECO:0000256" key="5">
    <source>
        <dbReference type="SAM" id="MobiDB-lite"/>
    </source>
</evidence>
<evidence type="ECO:0000313" key="8">
    <source>
        <dbReference type="Proteomes" id="UP000016922"/>
    </source>
</evidence>
<dbReference type="GO" id="GO:0016042">
    <property type="term" value="P:lipid catabolic process"/>
    <property type="evidence" value="ECO:0007669"/>
    <property type="project" value="UniProtKB-UniRule"/>
</dbReference>
<feature type="active site" description="Proton acceptor" evidence="4">
    <location>
        <position position="206"/>
    </location>
</feature>
<dbReference type="PANTHER" id="PTHR24185">
    <property type="entry name" value="CALCIUM-INDEPENDENT PHOSPHOLIPASE A2-GAMMA"/>
    <property type="match status" value="1"/>
</dbReference>
<reference evidence="7 8" key="1">
    <citation type="journal article" date="2013" name="BMC Genomics">
        <title>Genomics-driven discovery of the pneumocandin biosynthetic gene cluster in the fungus Glarea lozoyensis.</title>
        <authorList>
            <person name="Chen L."/>
            <person name="Yue Q."/>
            <person name="Zhang X."/>
            <person name="Xiang M."/>
            <person name="Wang C."/>
            <person name="Li S."/>
            <person name="Che Y."/>
            <person name="Ortiz-Lopez F.J."/>
            <person name="Bills G.F."/>
            <person name="Liu X."/>
            <person name="An Z."/>
        </authorList>
    </citation>
    <scope>NUCLEOTIDE SEQUENCE [LARGE SCALE GENOMIC DNA]</scope>
    <source>
        <strain evidence="8">ATCC 20868 / MF5171</strain>
    </source>
</reference>